<dbReference type="RefSeq" id="WP_184658972.1">
    <property type="nucleotide sequence ID" value="NZ_CP031518.1"/>
</dbReference>
<name>A0A7W8G8Z7_9SPIR</name>
<keyword evidence="3" id="KW-1185">Reference proteome</keyword>
<dbReference type="Pfam" id="PF01740">
    <property type="entry name" value="STAS"/>
    <property type="match status" value="1"/>
</dbReference>
<dbReference type="GO" id="GO:0043856">
    <property type="term" value="F:anti-sigma factor antagonist activity"/>
    <property type="evidence" value="ECO:0007669"/>
    <property type="project" value="TreeGrafter"/>
</dbReference>
<dbReference type="InterPro" id="IPR002645">
    <property type="entry name" value="STAS_dom"/>
</dbReference>
<reference evidence="2 3" key="1">
    <citation type="submission" date="2020-08" db="EMBL/GenBank/DDBJ databases">
        <title>Genomic Encyclopedia of Type Strains, Phase IV (KMG-IV): sequencing the most valuable type-strain genomes for metagenomic binning, comparative biology and taxonomic classification.</title>
        <authorList>
            <person name="Goeker M."/>
        </authorList>
    </citation>
    <scope>NUCLEOTIDE SEQUENCE [LARGE SCALE GENOMIC DNA]</scope>
    <source>
        <strain evidence="2 3">DSM 103462</strain>
    </source>
</reference>
<feature type="domain" description="STAS" evidence="1">
    <location>
        <begin position="4"/>
        <end position="108"/>
    </location>
</feature>
<accession>A0A7W8G8Z7</accession>
<dbReference type="AlphaFoldDB" id="A0A7W8G8Z7"/>
<dbReference type="CDD" id="cd07043">
    <property type="entry name" value="STAS_anti-anti-sigma_factors"/>
    <property type="match status" value="1"/>
</dbReference>
<dbReference type="InterPro" id="IPR036513">
    <property type="entry name" value="STAS_dom_sf"/>
</dbReference>
<evidence type="ECO:0000313" key="2">
    <source>
        <dbReference type="EMBL" id="MBB5226058.1"/>
    </source>
</evidence>
<dbReference type="SUPFAM" id="SSF52091">
    <property type="entry name" value="SpoIIaa-like"/>
    <property type="match status" value="1"/>
</dbReference>
<evidence type="ECO:0000313" key="3">
    <source>
        <dbReference type="Proteomes" id="UP000518887"/>
    </source>
</evidence>
<gene>
    <name evidence="2" type="ORF">HNP76_001426</name>
</gene>
<dbReference type="EMBL" id="JACHFQ010000004">
    <property type="protein sequence ID" value="MBB5226058.1"/>
    <property type="molecule type" value="Genomic_DNA"/>
</dbReference>
<dbReference type="Proteomes" id="UP000518887">
    <property type="component" value="Unassembled WGS sequence"/>
</dbReference>
<dbReference type="PROSITE" id="PS50801">
    <property type="entry name" value="STAS"/>
    <property type="match status" value="1"/>
</dbReference>
<sequence>MEQLSITEKEGANYILYEVSGVMNTYTITELAEKLDETIKKSNIVVDLERVETIDSVGVGLMMATFNDGEDNGHKFYMMNPSPSARVALEETGFYDVFSIIHAVTEVQ</sequence>
<dbReference type="PANTHER" id="PTHR33495:SF2">
    <property type="entry name" value="ANTI-SIGMA FACTOR ANTAGONIST TM_1081-RELATED"/>
    <property type="match status" value="1"/>
</dbReference>
<dbReference type="PANTHER" id="PTHR33495">
    <property type="entry name" value="ANTI-SIGMA FACTOR ANTAGONIST TM_1081-RELATED-RELATED"/>
    <property type="match status" value="1"/>
</dbReference>
<organism evidence="2 3">
    <name type="scientific">Treponema ruminis</name>
    <dbReference type="NCBI Taxonomy" id="744515"/>
    <lineage>
        <taxon>Bacteria</taxon>
        <taxon>Pseudomonadati</taxon>
        <taxon>Spirochaetota</taxon>
        <taxon>Spirochaetia</taxon>
        <taxon>Spirochaetales</taxon>
        <taxon>Treponemataceae</taxon>
        <taxon>Treponema</taxon>
    </lineage>
</organism>
<comment type="caution">
    <text evidence="2">The sequence shown here is derived from an EMBL/GenBank/DDBJ whole genome shotgun (WGS) entry which is preliminary data.</text>
</comment>
<protein>
    <submittedName>
        <fullName evidence="2">Anti-anti-sigma factor</fullName>
    </submittedName>
</protein>
<dbReference type="Gene3D" id="3.30.750.24">
    <property type="entry name" value="STAS domain"/>
    <property type="match status" value="1"/>
</dbReference>
<evidence type="ECO:0000259" key="1">
    <source>
        <dbReference type="PROSITE" id="PS50801"/>
    </source>
</evidence>
<proteinExistence type="predicted"/>